<evidence type="ECO:0000256" key="2">
    <source>
        <dbReference type="ARBA" id="ARBA00022630"/>
    </source>
</evidence>
<dbReference type="PANTHER" id="PTHR13789">
    <property type="entry name" value="MONOOXYGENASE"/>
    <property type="match status" value="1"/>
</dbReference>
<comment type="similarity">
    <text evidence="1">Belongs to the paxM FAD-dependent monooxygenase family.</text>
</comment>
<keyword evidence="2" id="KW-0285">Flavoprotein</keyword>
<dbReference type="InterPro" id="IPR002938">
    <property type="entry name" value="FAD-bd"/>
</dbReference>
<dbReference type="Gene3D" id="3.50.50.60">
    <property type="entry name" value="FAD/NAD(P)-binding domain"/>
    <property type="match status" value="1"/>
</dbReference>
<dbReference type="EMBL" id="ML977342">
    <property type="protein sequence ID" value="KAF2109355.1"/>
    <property type="molecule type" value="Genomic_DNA"/>
</dbReference>
<dbReference type="PANTHER" id="PTHR13789:SF215">
    <property type="entry name" value="FAD-BINDING DOMAIN-CONTAINING PROTEIN-RELATED"/>
    <property type="match status" value="1"/>
</dbReference>
<evidence type="ECO:0000256" key="3">
    <source>
        <dbReference type="ARBA" id="ARBA00022827"/>
    </source>
</evidence>
<evidence type="ECO:0000256" key="4">
    <source>
        <dbReference type="ARBA" id="ARBA00023002"/>
    </source>
</evidence>
<dbReference type="SUPFAM" id="SSF54373">
    <property type="entry name" value="FAD-linked reductases, C-terminal domain"/>
    <property type="match status" value="1"/>
</dbReference>
<dbReference type="SUPFAM" id="SSF51905">
    <property type="entry name" value="FAD/NAD(P)-binding domain"/>
    <property type="match status" value="1"/>
</dbReference>
<proteinExistence type="inferred from homology"/>
<evidence type="ECO:0000256" key="1">
    <source>
        <dbReference type="ARBA" id="ARBA00007992"/>
    </source>
</evidence>
<evidence type="ECO:0000259" key="6">
    <source>
        <dbReference type="Pfam" id="PF01494"/>
    </source>
</evidence>
<sequence>MGSLNKQALDIAVVGAGIAGLSAAIALRRAGHSVKIFERSDGNNELGAAIHLCSNASRVLLEWGVDPVARRFVTAKKTYIANGATLEKVYETTYTGLEEKYGASWYFAHRIDLHDALKDLATSSVGAGEPAQLFLNAKVTDFDIESGSIRLADSSVVTADLIVAADGVHSRATKKVIGEQYAEPTDQSAFRFLIPTTELAADPQTAPLIEDDDGRFKVLLGDRGNRLVWYPCRNNDVHNFVGIIKEESQGGKEDWNTSVHLQELLDEYKGFHPSVISVLQKASNIKKWPLLYRPPISTWYSSKLVLIGDAAHPMLPHQGQAGAQAIEDAVALGVFLADVTKPSIESNSELLGGRLQLFQQVRSRRAGAMQIFSNAGQDQGEKVAEAVRTYVDGPIPKNPAEFIVYNFGYDVKQESLTVLHEARS</sequence>
<dbReference type="Pfam" id="PF01494">
    <property type="entry name" value="FAD_binding_3"/>
    <property type="match status" value="1"/>
</dbReference>
<dbReference type="GO" id="GO:0071949">
    <property type="term" value="F:FAD binding"/>
    <property type="evidence" value="ECO:0007669"/>
    <property type="project" value="InterPro"/>
</dbReference>
<reference evidence="7" key="1">
    <citation type="journal article" date="2020" name="Stud. Mycol.">
        <title>101 Dothideomycetes genomes: a test case for predicting lifestyles and emergence of pathogens.</title>
        <authorList>
            <person name="Haridas S."/>
            <person name="Albert R."/>
            <person name="Binder M."/>
            <person name="Bloem J."/>
            <person name="Labutti K."/>
            <person name="Salamov A."/>
            <person name="Andreopoulos B."/>
            <person name="Baker S."/>
            <person name="Barry K."/>
            <person name="Bills G."/>
            <person name="Bluhm B."/>
            <person name="Cannon C."/>
            <person name="Castanera R."/>
            <person name="Culley D."/>
            <person name="Daum C."/>
            <person name="Ezra D."/>
            <person name="Gonzalez J."/>
            <person name="Henrissat B."/>
            <person name="Kuo A."/>
            <person name="Liang C."/>
            <person name="Lipzen A."/>
            <person name="Lutzoni F."/>
            <person name="Magnuson J."/>
            <person name="Mondo S."/>
            <person name="Nolan M."/>
            <person name="Ohm R."/>
            <person name="Pangilinan J."/>
            <person name="Park H.-J."/>
            <person name="Ramirez L."/>
            <person name="Alfaro M."/>
            <person name="Sun H."/>
            <person name="Tritt A."/>
            <person name="Yoshinaga Y."/>
            <person name="Zwiers L.-H."/>
            <person name="Turgeon B."/>
            <person name="Goodwin S."/>
            <person name="Spatafora J."/>
            <person name="Crous P."/>
            <person name="Grigoriev I."/>
        </authorList>
    </citation>
    <scope>NUCLEOTIDE SEQUENCE</scope>
    <source>
        <strain evidence="7">CBS 627.86</strain>
    </source>
</reference>
<evidence type="ECO:0000256" key="5">
    <source>
        <dbReference type="ARBA" id="ARBA00023033"/>
    </source>
</evidence>
<dbReference type="PRINTS" id="PR00420">
    <property type="entry name" value="RNGMNOXGNASE"/>
</dbReference>
<name>A0A6A5YQG9_9PLEO</name>
<dbReference type="OrthoDB" id="9993796at2759"/>
<dbReference type="InterPro" id="IPR050493">
    <property type="entry name" value="FAD-dep_Monooxygenase_BioMet"/>
</dbReference>
<evidence type="ECO:0000313" key="7">
    <source>
        <dbReference type="EMBL" id="KAF2109355.1"/>
    </source>
</evidence>
<protein>
    <submittedName>
        <fullName evidence="7">Putative salicylate hydroxylase</fullName>
    </submittedName>
</protein>
<keyword evidence="4" id="KW-0560">Oxidoreductase</keyword>
<feature type="domain" description="FAD-binding" evidence="6">
    <location>
        <begin position="10"/>
        <end position="341"/>
    </location>
</feature>
<keyword evidence="5" id="KW-0503">Monooxygenase</keyword>
<dbReference type="AlphaFoldDB" id="A0A6A5YQG9"/>
<accession>A0A6A5YQG9</accession>
<keyword evidence="8" id="KW-1185">Reference proteome</keyword>
<evidence type="ECO:0000313" key="8">
    <source>
        <dbReference type="Proteomes" id="UP000799770"/>
    </source>
</evidence>
<dbReference type="Proteomes" id="UP000799770">
    <property type="component" value="Unassembled WGS sequence"/>
</dbReference>
<keyword evidence="3" id="KW-0274">FAD</keyword>
<dbReference type="InterPro" id="IPR036188">
    <property type="entry name" value="FAD/NAD-bd_sf"/>
</dbReference>
<gene>
    <name evidence="7" type="ORF">BDV96DRAFT_636062</name>
</gene>
<organism evidence="7 8">
    <name type="scientific">Lophiotrema nucula</name>
    <dbReference type="NCBI Taxonomy" id="690887"/>
    <lineage>
        <taxon>Eukaryota</taxon>
        <taxon>Fungi</taxon>
        <taxon>Dikarya</taxon>
        <taxon>Ascomycota</taxon>
        <taxon>Pezizomycotina</taxon>
        <taxon>Dothideomycetes</taxon>
        <taxon>Pleosporomycetidae</taxon>
        <taxon>Pleosporales</taxon>
        <taxon>Lophiotremataceae</taxon>
        <taxon>Lophiotrema</taxon>
    </lineage>
</organism>
<dbReference type="GO" id="GO:0004497">
    <property type="term" value="F:monooxygenase activity"/>
    <property type="evidence" value="ECO:0007669"/>
    <property type="project" value="UniProtKB-KW"/>
</dbReference>